<dbReference type="EMBL" id="DF845847">
    <property type="protein sequence ID" value="GAT49806.1"/>
    <property type="molecule type" value="Genomic_DNA"/>
</dbReference>
<keyword evidence="3" id="KW-1185">Reference proteome</keyword>
<feature type="region of interest" description="Disordered" evidence="1">
    <location>
        <begin position="1"/>
        <end position="20"/>
    </location>
</feature>
<protein>
    <submittedName>
        <fullName evidence="2">Uncharacterized protein</fullName>
    </submittedName>
</protein>
<organism evidence="2 3">
    <name type="scientific">Mycena chlorophos</name>
    <name type="common">Agaric fungus</name>
    <name type="synonym">Agaricus chlorophos</name>
    <dbReference type="NCBI Taxonomy" id="658473"/>
    <lineage>
        <taxon>Eukaryota</taxon>
        <taxon>Fungi</taxon>
        <taxon>Dikarya</taxon>
        <taxon>Basidiomycota</taxon>
        <taxon>Agaricomycotina</taxon>
        <taxon>Agaricomycetes</taxon>
        <taxon>Agaricomycetidae</taxon>
        <taxon>Agaricales</taxon>
        <taxon>Marasmiineae</taxon>
        <taxon>Mycenaceae</taxon>
        <taxon>Mycena</taxon>
    </lineage>
</organism>
<accession>A0ABQ0LF88</accession>
<sequence>MDSASGPSPGPRQPLEAKAAQLGDALHARGSVNACAGHRARREVSQSSAPTKNVKTARKALALDDDEAIKSAAPQSEAFVGRA</sequence>
<evidence type="ECO:0000256" key="1">
    <source>
        <dbReference type="SAM" id="MobiDB-lite"/>
    </source>
</evidence>
<reference evidence="2" key="1">
    <citation type="submission" date="2014-09" db="EMBL/GenBank/DDBJ databases">
        <title>Genome sequence of the luminous mushroom Mycena chlorophos for searching fungal bioluminescence genes.</title>
        <authorList>
            <person name="Tanaka Y."/>
            <person name="Kasuga D."/>
            <person name="Oba Y."/>
            <person name="Hase S."/>
            <person name="Sato K."/>
            <person name="Oba Y."/>
            <person name="Sakakibara Y."/>
        </authorList>
    </citation>
    <scope>NUCLEOTIDE SEQUENCE</scope>
</reference>
<dbReference type="Proteomes" id="UP000815677">
    <property type="component" value="Unassembled WGS sequence"/>
</dbReference>
<gene>
    <name evidence="2" type="ORF">MCHLO_07095</name>
</gene>
<evidence type="ECO:0000313" key="2">
    <source>
        <dbReference type="EMBL" id="GAT49806.1"/>
    </source>
</evidence>
<name>A0ABQ0LF88_MYCCL</name>
<evidence type="ECO:0000313" key="3">
    <source>
        <dbReference type="Proteomes" id="UP000815677"/>
    </source>
</evidence>
<proteinExistence type="predicted"/>